<evidence type="ECO:0000256" key="1">
    <source>
        <dbReference type="SAM" id="Phobius"/>
    </source>
</evidence>
<accession>A0A382WIA4</accession>
<dbReference type="InterPro" id="IPR045864">
    <property type="entry name" value="aa-tRNA-synth_II/BPL/LPL"/>
</dbReference>
<dbReference type="SUPFAM" id="SSF55681">
    <property type="entry name" value="Class II aaRS and biotin synthetases"/>
    <property type="match status" value="1"/>
</dbReference>
<organism evidence="2">
    <name type="scientific">marine metagenome</name>
    <dbReference type="NCBI Taxonomy" id="408172"/>
    <lineage>
        <taxon>unclassified sequences</taxon>
        <taxon>metagenomes</taxon>
        <taxon>ecological metagenomes</taxon>
    </lineage>
</organism>
<dbReference type="Gene3D" id="3.30.930.10">
    <property type="entry name" value="Bira Bifunctional Protein, Domain 2"/>
    <property type="match status" value="1"/>
</dbReference>
<protein>
    <submittedName>
        <fullName evidence="2">Uncharacterized protein</fullName>
    </submittedName>
</protein>
<feature type="non-terminal residue" evidence="2">
    <location>
        <position position="54"/>
    </location>
</feature>
<name>A0A382WIA4_9ZZZZ</name>
<reference evidence="2" key="1">
    <citation type="submission" date="2018-05" db="EMBL/GenBank/DDBJ databases">
        <authorList>
            <person name="Lanie J.A."/>
            <person name="Ng W.-L."/>
            <person name="Kazmierczak K.M."/>
            <person name="Andrzejewski T.M."/>
            <person name="Davidsen T.M."/>
            <person name="Wayne K.J."/>
            <person name="Tettelin H."/>
            <person name="Glass J.I."/>
            <person name="Rusch D."/>
            <person name="Podicherti R."/>
            <person name="Tsui H.-C.T."/>
            <person name="Winkler M.E."/>
        </authorList>
    </citation>
    <scope>NUCLEOTIDE SEQUENCE</scope>
</reference>
<keyword evidence="1" id="KW-0472">Membrane</keyword>
<sequence length="54" mass="6155">MSDPHARLERLTSMLRRRGVILPAFEIHGGIAGLFDFGPVGGRLRRRLNNVWLE</sequence>
<dbReference type="AlphaFoldDB" id="A0A382WIA4"/>
<dbReference type="EMBL" id="UINC01160169">
    <property type="protein sequence ID" value="SVD58666.1"/>
    <property type="molecule type" value="Genomic_DNA"/>
</dbReference>
<gene>
    <name evidence="2" type="ORF">METZ01_LOCUS411520</name>
</gene>
<keyword evidence="1" id="KW-0812">Transmembrane</keyword>
<feature type="transmembrane region" description="Helical" evidence="1">
    <location>
        <begin position="20"/>
        <end position="38"/>
    </location>
</feature>
<proteinExistence type="predicted"/>
<evidence type="ECO:0000313" key="2">
    <source>
        <dbReference type="EMBL" id="SVD58666.1"/>
    </source>
</evidence>
<keyword evidence="1" id="KW-1133">Transmembrane helix</keyword>